<dbReference type="Proteomes" id="UP001165186">
    <property type="component" value="Unassembled WGS sequence"/>
</dbReference>
<protein>
    <submittedName>
        <fullName evidence="1">FAD binding domain containing protein</fullName>
    </submittedName>
</protein>
<comment type="caution">
    <text evidence="1">The sequence shown here is derived from an EMBL/GenBank/DDBJ whole genome shotgun (WGS) entry which is preliminary data.</text>
</comment>
<reference evidence="1" key="1">
    <citation type="submission" date="2024-09" db="EMBL/GenBank/DDBJ databases">
        <title>Draft Genome Sequences of Neofusicoccum parvum.</title>
        <authorList>
            <person name="Ashida A."/>
            <person name="Camagna M."/>
            <person name="Tanaka A."/>
            <person name="Takemoto D."/>
        </authorList>
    </citation>
    <scope>NUCLEOTIDE SEQUENCE</scope>
    <source>
        <strain evidence="1">PPO83</strain>
    </source>
</reference>
<name>A0ACB5SJ28_9PEZI</name>
<gene>
    <name evidence="1" type="primary">g1133</name>
    <name evidence="1" type="ORF">NpPPO83_00001133</name>
</gene>
<evidence type="ECO:0000313" key="2">
    <source>
        <dbReference type="Proteomes" id="UP001165186"/>
    </source>
</evidence>
<organism evidence="1 2">
    <name type="scientific">Neofusicoccum parvum</name>
    <dbReference type="NCBI Taxonomy" id="310453"/>
    <lineage>
        <taxon>Eukaryota</taxon>
        <taxon>Fungi</taxon>
        <taxon>Dikarya</taxon>
        <taxon>Ascomycota</taxon>
        <taxon>Pezizomycotina</taxon>
        <taxon>Dothideomycetes</taxon>
        <taxon>Dothideomycetes incertae sedis</taxon>
        <taxon>Botryosphaeriales</taxon>
        <taxon>Botryosphaeriaceae</taxon>
        <taxon>Neofusicoccum</taxon>
    </lineage>
</organism>
<dbReference type="EMBL" id="BSXG01000109">
    <property type="protein sequence ID" value="GME43601.1"/>
    <property type="molecule type" value="Genomic_DNA"/>
</dbReference>
<evidence type="ECO:0000313" key="1">
    <source>
        <dbReference type="EMBL" id="GME43601.1"/>
    </source>
</evidence>
<accession>A0ACB5SJ28</accession>
<proteinExistence type="predicted"/>
<sequence>MFDLLTGDRTSMIMWPNFMERLRNVSIVSVLDMRKYDGTSIGRFPATNPDYPALITTRSELHKLLYEYAQELGITVEFNATVVDYYETDKAGGVMLSDDRKLEADVVVAADGVGSKACLLVSGYKDKPSSSGSAVYRVTYPVAVALENPVIAEWLADRDSYAAMFLGPDAYVVVGRSRNTLFHKTDWKAVSQNPQAIGKFVGDWLVEHDPESYVYENYAKCVNHLLMGVPFENTNAVPGYHYKPWTVSEVVTAYEEGTRLVDEGEWL</sequence>
<keyword evidence="2" id="KW-1185">Reference proteome</keyword>